<evidence type="ECO:0000313" key="9">
    <source>
        <dbReference type="Proteomes" id="UP000593566"/>
    </source>
</evidence>
<comment type="similarity">
    <text evidence="2">Belongs to the FMO family.</text>
</comment>
<dbReference type="Gene3D" id="3.50.50.60">
    <property type="entry name" value="FAD/NAD(P)-binding domain"/>
    <property type="match status" value="2"/>
</dbReference>
<dbReference type="GO" id="GO:0004499">
    <property type="term" value="F:N,N-dimethylaniline monooxygenase activity"/>
    <property type="evidence" value="ECO:0007669"/>
    <property type="project" value="InterPro"/>
</dbReference>
<organism evidence="8 9">
    <name type="scientific">Letharia lupina</name>
    <dbReference type="NCBI Taxonomy" id="560253"/>
    <lineage>
        <taxon>Eukaryota</taxon>
        <taxon>Fungi</taxon>
        <taxon>Dikarya</taxon>
        <taxon>Ascomycota</taxon>
        <taxon>Pezizomycotina</taxon>
        <taxon>Lecanoromycetes</taxon>
        <taxon>OSLEUM clade</taxon>
        <taxon>Lecanoromycetidae</taxon>
        <taxon>Lecanorales</taxon>
        <taxon>Lecanorineae</taxon>
        <taxon>Parmeliaceae</taxon>
        <taxon>Letharia</taxon>
    </lineage>
</organism>
<dbReference type="EMBL" id="JACCJB010000021">
    <property type="protein sequence ID" value="KAF6218880.1"/>
    <property type="molecule type" value="Genomic_DNA"/>
</dbReference>
<dbReference type="PANTHER" id="PTHR23023">
    <property type="entry name" value="DIMETHYLANILINE MONOOXYGENASE"/>
    <property type="match status" value="1"/>
</dbReference>
<evidence type="ECO:0000256" key="4">
    <source>
        <dbReference type="ARBA" id="ARBA00022827"/>
    </source>
</evidence>
<name>A0A8H6C8E8_9LECA</name>
<sequence length="492" mass="55042">MGSYGGERRKVKDICVVGAGPAGIGASKYLLAENCFDTIDVFEQQASFGGVWNYSNDPIDTIDIPQTNPHQPLDEPIWRPCSNLNGVSNGAQKAIFVSPMYERLETNIPHSIMKFSDMPSLEDHQLFPSREVVTQYLEDYGEDVKHLVSFQTQVMDISQTRPGAHQVRLKDLRTNTVYGKIYDAVVVANGHYTVPILPKIKGIEKWNQTSPGVISHTKFYRRPKPFADKKVIIVGNAASGTDIASQIGAVCKRPLLMSQRSVSILASAAGYKENVPEIAEFLPVSHGTRAVRFADGRVEEDVDAILFATGYYYSFPFLSSSLESKLISTGERVQHLYKHLFYIDDPTIAFIGLPAKIIPFRTAEGQAAVVARVWADRLDLPSTSEMSRWEEDVVAEHGVGRSFHVLSFPKDIDYHNELVDWATRATGRGGKMSMRWSAKERWARERFPAIKKAFADEGDARHDIKTLQELGFDYDAWLREQLLQNGVEAGHS</sequence>
<dbReference type="InterPro" id="IPR020946">
    <property type="entry name" value="Flavin_mOase-like"/>
</dbReference>
<evidence type="ECO:0000256" key="5">
    <source>
        <dbReference type="ARBA" id="ARBA00022857"/>
    </source>
</evidence>
<keyword evidence="6" id="KW-0560">Oxidoreductase</keyword>
<keyword evidence="3" id="KW-0285">Flavoprotein</keyword>
<evidence type="ECO:0000256" key="1">
    <source>
        <dbReference type="ARBA" id="ARBA00001974"/>
    </source>
</evidence>
<dbReference type="SUPFAM" id="SSF51905">
    <property type="entry name" value="FAD/NAD(P)-binding domain"/>
    <property type="match status" value="2"/>
</dbReference>
<dbReference type="AlphaFoldDB" id="A0A8H6C8E8"/>
<dbReference type="InterPro" id="IPR036188">
    <property type="entry name" value="FAD/NAD-bd_sf"/>
</dbReference>
<dbReference type="GO" id="GO:0050660">
    <property type="term" value="F:flavin adenine dinucleotide binding"/>
    <property type="evidence" value="ECO:0007669"/>
    <property type="project" value="InterPro"/>
</dbReference>
<evidence type="ECO:0000256" key="7">
    <source>
        <dbReference type="ARBA" id="ARBA00023033"/>
    </source>
</evidence>
<keyword evidence="4" id="KW-0274">FAD</keyword>
<gene>
    <name evidence="8" type="ORF">HO133_005423</name>
</gene>
<dbReference type="GeneID" id="59333829"/>
<dbReference type="Proteomes" id="UP000593566">
    <property type="component" value="Unassembled WGS sequence"/>
</dbReference>
<dbReference type="FunFam" id="3.50.50.60:FF:000138">
    <property type="entry name" value="Flavin-containing monooxygenase"/>
    <property type="match status" value="1"/>
</dbReference>
<keyword evidence="5" id="KW-0521">NADP</keyword>
<dbReference type="InterPro" id="IPR050346">
    <property type="entry name" value="FMO-like"/>
</dbReference>
<accession>A0A8H6C8E8</accession>
<dbReference type="PRINTS" id="PR00370">
    <property type="entry name" value="FMOXYGENASE"/>
</dbReference>
<evidence type="ECO:0000256" key="3">
    <source>
        <dbReference type="ARBA" id="ARBA00022630"/>
    </source>
</evidence>
<comment type="cofactor">
    <cofactor evidence="1">
        <name>FAD</name>
        <dbReference type="ChEBI" id="CHEBI:57692"/>
    </cofactor>
</comment>
<proteinExistence type="inferred from homology"/>
<evidence type="ECO:0000313" key="8">
    <source>
        <dbReference type="EMBL" id="KAF6218880.1"/>
    </source>
</evidence>
<dbReference type="InterPro" id="IPR000960">
    <property type="entry name" value="Flavin_mOase"/>
</dbReference>
<keyword evidence="7" id="KW-0503">Monooxygenase</keyword>
<dbReference type="Pfam" id="PF00743">
    <property type="entry name" value="FMO-like"/>
    <property type="match status" value="2"/>
</dbReference>
<dbReference type="RefSeq" id="XP_037148315.1">
    <property type="nucleotide sequence ID" value="XM_037296333.1"/>
</dbReference>
<evidence type="ECO:0000256" key="6">
    <source>
        <dbReference type="ARBA" id="ARBA00023002"/>
    </source>
</evidence>
<dbReference type="GO" id="GO:0050661">
    <property type="term" value="F:NADP binding"/>
    <property type="evidence" value="ECO:0007669"/>
    <property type="project" value="InterPro"/>
</dbReference>
<evidence type="ECO:0000256" key="2">
    <source>
        <dbReference type="ARBA" id="ARBA00009183"/>
    </source>
</evidence>
<comment type="caution">
    <text evidence="8">The sequence shown here is derived from an EMBL/GenBank/DDBJ whole genome shotgun (WGS) entry which is preliminary data.</text>
</comment>
<keyword evidence="9" id="KW-1185">Reference proteome</keyword>
<reference evidence="8 9" key="1">
    <citation type="journal article" date="2020" name="Genomics">
        <title>Complete, high-quality genomes from long-read metagenomic sequencing of two wolf lichen thalli reveals enigmatic genome architecture.</title>
        <authorList>
            <person name="McKenzie S.K."/>
            <person name="Walston R.F."/>
            <person name="Allen J.L."/>
        </authorList>
    </citation>
    <scope>NUCLEOTIDE SEQUENCE [LARGE SCALE GENOMIC DNA]</scope>
    <source>
        <strain evidence="8">WasteWater1</strain>
    </source>
</reference>
<protein>
    <submittedName>
        <fullName evidence="8">Uncharacterized protein</fullName>
    </submittedName>
</protein>